<accession>W6JIS1</accession>
<protein>
    <submittedName>
        <fullName evidence="1">Uncharacterized protein</fullName>
    </submittedName>
</protein>
<dbReference type="RefSeq" id="YP_009001571.1">
    <property type="nucleotide sequence ID" value="NC_023426.1"/>
</dbReference>
<evidence type="ECO:0000313" key="2">
    <source>
        <dbReference type="Proteomes" id="UP000174145"/>
    </source>
</evidence>
<reference evidence="1 2" key="1">
    <citation type="journal article" date="2014" name="Virology">
        <title>The complete genome sequence of the Alphaentomopoxvirus Anomala cuprea entomopoxvirus, including its terminal hairpin loop sequences, suggests a potentially unique mode of apoptosis inhibition and mode of DNA replication.</title>
        <authorList>
            <person name="Mitsuhashi W."/>
            <person name="Miyamoto K."/>
            <person name="Wada S."/>
        </authorList>
    </citation>
    <scope>NUCLEOTIDE SEQUENCE [LARGE SCALE GENOMIC DNA]</scope>
    <source>
        <strain evidence="1">CV6M</strain>
    </source>
</reference>
<dbReference type="KEGG" id="vg:18263527"/>
<name>W6JIS1_9POXV</name>
<proteinExistence type="predicted"/>
<organism evidence="1 2">
    <name type="scientific">Alphaentomopoxvirus acuprea</name>
    <dbReference type="NCBI Taxonomy" id="62099"/>
    <lineage>
        <taxon>Viruses</taxon>
        <taxon>Varidnaviria</taxon>
        <taxon>Bamfordvirae</taxon>
        <taxon>Nucleocytoviricota</taxon>
        <taxon>Pokkesviricetes</taxon>
        <taxon>Chitovirales</taxon>
        <taxon>Poxviridae</taxon>
        <taxon>Entomopoxvirinae</taxon>
        <taxon>Alphaentomopoxvirus</taxon>
    </lineage>
</organism>
<sequence length="224" mass="26807">MEGTNNILEDITNDIKLIIFNWNSNGSYIDQYASEYLAECIFDNSKYLKNADFSKQRNHIISNISKIISINSDSMLTNEFNDTYREEFSNVNAQLEKLKNNIANARTFEHMHKNINQYNSIIYKLEKYVNRHSITVNTTNIDFENEDFDLTYPSKYIQLEIIFGPFPKLFEDIIKFINNKYPYFWFYILEEEEINKMENILNHIHENFKKKVCNICFENCMDKL</sequence>
<dbReference type="GeneID" id="18263527"/>
<keyword evidence="2" id="KW-1185">Reference proteome</keyword>
<dbReference type="Proteomes" id="UP000174145">
    <property type="component" value="Segment"/>
</dbReference>
<evidence type="ECO:0000313" key="1">
    <source>
        <dbReference type="EMBL" id="BAO49458.1"/>
    </source>
</evidence>
<dbReference type="EMBL" id="AP013055">
    <property type="protein sequence ID" value="BAO49458.1"/>
    <property type="molecule type" value="Genomic_DNA"/>
</dbReference>